<keyword evidence="1" id="KW-0812">Transmembrane</keyword>
<evidence type="ECO:0000256" key="1">
    <source>
        <dbReference type="SAM" id="Phobius"/>
    </source>
</evidence>
<dbReference type="RefSeq" id="WP_133108628.1">
    <property type="nucleotide sequence ID" value="NZ_SMNA01000007.1"/>
</dbReference>
<dbReference type="EMBL" id="SMNA01000007">
    <property type="protein sequence ID" value="TDE91594.1"/>
    <property type="molecule type" value="Genomic_DNA"/>
</dbReference>
<keyword evidence="1" id="KW-1133">Transmembrane helix</keyword>
<gene>
    <name evidence="2" type="ORF">EXU48_15730</name>
</gene>
<proteinExistence type="predicted"/>
<reference evidence="2 3" key="1">
    <citation type="submission" date="2019-03" db="EMBL/GenBank/DDBJ databases">
        <title>Genomic features of bacteria from cold environments.</title>
        <authorList>
            <person name="Shen L."/>
        </authorList>
    </citation>
    <scope>NUCLEOTIDE SEQUENCE [LARGE SCALE GENOMIC DNA]</scope>
    <source>
        <strain evidence="3">T3246-1</strain>
    </source>
</reference>
<accession>A0ABY2E317</accession>
<evidence type="ECO:0008006" key="4">
    <source>
        <dbReference type="Google" id="ProtNLM"/>
    </source>
</evidence>
<organism evidence="2 3">
    <name type="scientific">Occultella glacieicola</name>
    <dbReference type="NCBI Taxonomy" id="2518684"/>
    <lineage>
        <taxon>Bacteria</taxon>
        <taxon>Bacillati</taxon>
        <taxon>Actinomycetota</taxon>
        <taxon>Actinomycetes</taxon>
        <taxon>Micrococcales</taxon>
        <taxon>Ruaniaceae</taxon>
        <taxon>Occultella</taxon>
    </lineage>
</organism>
<evidence type="ECO:0000313" key="2">
    <source>
        <dbReference type="EMBL" id="TDE91594.1"/>
    </source>
</evidence>
<comment type="caution">
    <text evidence="2">The sequence shown here is derived from an EMBL/GenBank/DDBJ whole genome shotgun (WGS) entry which is preliminary data.</text>
</comment>
<name>A0ABY2E317_9MICO</name>
<dbReference type="Proteomes" id="UP000504882">
    <property type="component" value="Unassembled WGS sequence"/>
</dbReference>
<keyword evidence="1" id="KW-0472">Membrane</keyword>
<sequence>MSVQGEGSIPLPTRLERIEKNLSEVLETVQALDGRDKADLVRYEHLAARVSALESWRTWLERIVGGVVILAVLAGAIITR</sequence>
<evidence type="ECO:0000313" key="3">
    <source>
        <dbReference type="Proteomes" id="UP000504882"/>
    </source>
</evidence>
<feature type="transmembrane region" description="Helical" evidence="1">
    <location>
        <begin position="59"/>
        <end position="78"/>
    </location>
</feature>
<keyword evidence="3" id="KW-1185">Reference proteome</keyword>
<protein>
    <recommendedName>
        <fullName evidence="4">Hemolysin XhlA</fullName>
    </recommendedName>
</protein>